<dbReference type="GO" id="GO:0005739">
    <property type="term" value="C:mitochondrion"/>
    <property type="evidence" value="ECO:0007669"/>
    <property type="project" value="TreeGrafter"/>
</dbReference>
<organism evidence="2 3">
    <name type="scientific">Smittium culicis</name>
    <dbReference type="NCBI Taxonomy" id="133412"/>
    <lineage>
        <taxon>Eukaryota</taxon>
        <taxon>Fungi</taxon>
        <taxon>Fungi incertae sedis</taxon>
        <taxon>Zoopagomycota</taxon>
        <taxon>Kickxellomycotina</taxon>
        <taxon>Harpellomycetes</taxon>
        <taxon>Harpellales</taxon>
        <taxon>Legeriomycetaceae</taxon>
        <taxon>Smittium</taxon>
    </lineage>
</organism>
<dbReference type="Pfam" id="PF01344">
    <property type="entry name" value="Kelch_1"/>
    <property type="match status" value="1"/>
</dbReference>
<dbReference type="PANTHER" id="PTHR43503:SF2">
    <property type="entry name" value="NEGATIVE REGULATOR OF SPORULATION MDS3-RELATED"/>
    <property type="match status" value="1"/>
</dbReference>
<feature type="region of interest" description="Disordered" evidence="1">
    <location>
        <begin position="87"/>
        <end position="106"/>
    </location>
</feature>
<reference evidence="2 3" key="1">
    <citation type="submission" date="2017-01" db="EMBL/GenBank/DDBJ databases">
        <authorList>
            <person name="Mah S.A."/>
            <person name="Swanson W.J."/>
            <person name="Moy G.W."/>
            <person name="Vacquier V.D."/>
        </authorList>
    </citation>
    <scope>NUCLEOTIDE SEQUENCE [LARGE SCALE GENOMIC DNA]</scope>
    <source>
        <strain evidence="2 3">GSMNP</strain>
    </source>
</reference>
<dbReference type="InterPro" id="IPR015915">
    <property type="entry name" value="Kelch-typ_b-propeller"/>
</dbReference>
<dbReference type="SUPFAM" id="SSF117281">
    <property type="entry name" value="Kelch motif"/>
    <property type="match status" value="1"/>
</dbReference>
<accession>A0A1R1XEY3</accession>
<sequence>MELERYISGLKKQKAVPISNDKADEIFKIQNCAGNVPPATTGSSLTYLNGKVYLFGGKLLDGSSVLSSVYVYNIQEKKWRLIKNSEDPTDLRRGDQSSSNNQSSLDSEKVASRSRFFHTTVAYKNYLVIFGGIGVRMMEINQKLGKAQNQQTLFFGSKSRNLSVFKLFSSTQSNMNIDKMQLNKKTTMKRSLLNDIIVFDTITEKWVDNFYSPNDAFYNGNNESSIFGSNLSLGDADSNSVYLGTTKSKRSNSKRVPYKPNLEIMSPQPRYAHISALIGNSKMIVIGGQGLTEEYIKEFNIFDFETRQWVQKKYFESEISKYRSSAFRLPDRSVMIFSNYNFESVKHEFYKTFINDESVSVSKVEMKSVSDKPPGIRFPVCRMADKNNIIMSGIELANGLTNFFTTWVFNTQNKVWKEIFNSKGSPKKFAGSWKESVLSGTTQQLLIFGNSSRSMSKDYKQRRSNFEQCLEVEIFSLGFSRNKTYRSDSFFFDNSLFKIQNIDNFNVYSQKSFSDALIGSQGYLDAAQQLGTQVLTLQQFADTWIETTDGKWIPINSQMIRQRNSQLCESWGISQFVSESEKKASNNLSFVNNQSIIDMGGLASHLNRASDFSNSENKYNSLISEKDREKNNLQKKSSLVHLQSINKNINRAHVSVPEASDVIIPLIKFLYTGILEVSPNLLTIRSSFLASDQHIIQKRTVTILSRLISIGKKNNFLELVSSAAILLCQQVDSNSALLVLDAIRQFNLIEVDELCLNVLRQTPEFKSRKNSFVWNSVSESTRYYVESKIIGTTY</sequence>
<gene>
    <name evidence="2" type="ORF">AYI70_g8657</name>
</gene>
<dbReference type="GO" id="GO:0045454">
    <property type="term" value="P:cell redox homeostasis"/>
    <property type="evidence" value="ECO:0007669"/>
    <property type="project" value="TreeGrafter"/>
</dbReference>
<dbReference type="Gene3D" id="2.120.10.80">
    <property type="entry name" value="Kelch-type beta propeller"/>
    <property type="match status" value="2"/>
</dbReference>
<dbReference type="AlphaFoldDB" id="A0A1R1XEY3"/>
<evidence type="ECO:0000256" key="1">
    <source>
        <dbReference type="SAM" id="MobiDB-lite"/>
    </source>
</evidence>
<dbReference type="PANTHER" id="PTHR43503">
    <property type="entry name" value="MCG48959-RELATED"/>
    <property type="match status" value="1"/>
</dbReference>
<feature type="compositionally biased region" description="Low complexity" evidence="1">
    <location>
        <begin position="96"/>
        <end position="105"/>
    </location>
</feature>
<dbReference type="EMBL" id="LSSN01003595">
    <property type="protein sequence ID" value="OMJ13184.1"/>
    <property type="molecule type" value="Genomic_DNA"/>
</dbReference>
<dbReference type="GO" id="GO:0005829">
    <property type="term" value="C:cytosol"/>
    <property type="evidence" value="ECO:0007669"/>
    <property type="project" value="TreeGrafter"/>
</dbReference>
<comment type="caution">
    <text evidence="2">The sequence shown here is derived from an EMBL/GenBank/DDBJ whole genome shotgun (WGS) entry which is preliminary data.</text>
</comment>
<keyword evidence="3" id="KW-1185">Reference proteome</keyword>
<dbReference type="Pfam" id="PF24681">
    <property type="entry name" value="Kelch_KLHDC2_KLHL20_DRC7"/>
    <property type="match status" value="1"/>
</dbReference>
<dbReference type="STRING" id="133412.A0A1R1XEY3"/>
<proteinExistence type="predicted"/>
<evidence type="ECO:0000313" key="3">
    <source>
        <dbReference type="Proteomes" id="UP000187283"/>
    </source>
</evidence>
<dbReference type="InterPro" id="IPR006652">
    <property type="entry name" value="Kelch_1"/>
</dbReference>
<dbReference type="Proteomes" id="UP000187283">
    <property type="component" value="Unassembled WGS sequence"/>
</dbReference>
<evidence type="ECO:0000313" key="2">
    <source>
        <dbReference type="EMBL" id="OMJ13184.1"/>
    </source>
</evidence>
<name>A0A1R1XEY3_9FUNG</name>
<protein>
    <submittedName>
        <fullName evidence="2">Protein ral2</fullName>
    </submittedName>
</protein>
<dbReference type="OrthoDB" id="10001928at2759"/>